<evidence type="ECO:0000256" key="1">
    <source>
        <dbReference type="SAM" id="MobiDB-lite"/>
    </source>
</evidence>
<feature type="region of interest" description="Disordered" evidence="1">
    <location>
        <begin position="68"/>
        <end position="88"/>
    </location>
</feature>
<dbReference type="AlphaFoldDB" id="A0A319DE19"/>
<dbReference type="EMBL" id="KZ825850">
    <property type="protein sequence ID" value="PYH95635.1"/>
    <property type="molecule type" value="Genomic_DNA"/>
</dbReference>
<name>A0A319DE19_9EURO</name>
<evidence type="ECO:0000313" key="3">
    <source>
        <dbReference type="Proteomes" id="UP000247810"/>
    </source>
</evidence>
<protein>
    <submittedName>
        <fullName evidence="2">Uncharacterized protein</fullName>
    </submittedName>
</protein>
<sequence length="108" mass="11636">MPENWAAITASLPVATVAVAGNWPAELPLTRPSTAGCLFPWMVVFCHYHTRPALEVYPARHGRGIDRARRGSACGGPPRPSRHGQGWKSGVESLNSIAYQVVGNFGQL</sequence>
<keyword evidence="3" id="KW-1185">Reference proteome</keyword>
<evidence type="ECO:0000313" key="2">
    <source>
        <dbReference type="EMBL" id="PYH95635.1"/>
    </source>
</evidence>
<proteinExistence type="predicted"/>
<organism evidence="2 3">
    <name type="scientific">Aspergillus ellipticus CBS 707.79</name>
    <dbReference type="NCBI Taxonomy" id="1448320"/>
    <lineage>
        <taxon>Eukaryota</taxon>
        <taxon>Fungi</taxon>
        <taxon>Dikarya</taxon>
        <taxon>Ascomycota</taxon>
        <taxon>Pezizomycotina</taxon>
        <taxon>Eurotiomycetes</taxon>
        <taxon>Eurotiomycetidae</taxon>
        <taxon>Eurotiales</taxon>
        <taxon>Aspergillaceae</taxon>
        <taxon>Aspergillus</taxon>
        <taxon>Aspergillus subgen. Circumdati</taxon>
    </lineage>
</organism>
<gene>
    <name evidence="2" type="ORF">BO71DRAFT_199877</name>
</gene>
<dbReference type="VEuPathDB" id="FungiDB:BO71DRAFT_199877"/>
<accession>A0A319DE19</accession>
<dbReference type="Proteomes" id="UP000247810">
    <property type="component" value="Unassembled WGS sequence"/>
</dbReference>
<reference evidence="2 3" key="1">
    <citation type="submission" date="2018-02" db="EMBL/GenBank/DDBJ databases">
        <title>The genomes of Aspergillus section Nigri reveals drivers in fungal speciation.</title>
        <authorList>
            <consortium name="DOE Joint Genome Institute"/>
            <person name="Vesth T.C."/>
            <person name="Nybo J."/>
            <person name="Theobald S."/>
            <person name="Brandl J."/>
            <person name="Frisvad J.C."/>
            <person name="Nielsen K.F."/>
            <person name="Lyhne E.K."/>
            <person name="Kogle M.E."/>
            <person name="Kuo A."/>
            <person name="Riley R."/>
            <person name="Clum A."/>
            <person name="Nolan M."/>
            <person name="Lipzen A."/>
            <person name="Salamov A."/>
            <person name="Henrissat B."/>
            <person name="Wiebenga A."/>
            <person name="De vries R.P."/>
            <person name="Grigoriev I.V."/>
            <person name="Mortensen U.H."/>
            <person name="Andersen M.R."/>
            <person name="Baker S.E."/>
        </authorList>
    </citation>
    <scope>NUCLEOTIDE SEQUENCE [LARGE SCALE GENOMIC DNA]</scope>
    <source>
        <strain evidence="2 3">CBS 707.79</strain>
    </source>
</reference>